<name>A0AAN4ZJF4_9BILA</name>
<reference evidence="3" key="1">
    <citation type="submission" date="2022-10" db="EMBL/GenBank/DDBJ databases">
        <title>Genome assembly of Pristionchus species.</title>
        <authorList>
            <person name="Yoshida K."/>
            <person name="Sommer R.J."/>
        </authorList>
    </citation>
    <scope>NUCLEOTIDE SEQUENCE [LARGE SCALE GENOMIC DNA]</scope>
    <source>
        <strain evidence="3">RS5460</strain>
    </source>
</reference>
<comment type="caution">
    <text evidence="2">The sequence shown here is derived from an EMBL/GenBank/DDBJ whole genome shotgun (WGS) entry which is preliminary data.</text>
</comment>
<feature type="region of interest" description="Disordered" evidence="1">
    <location>
        <begin position="62"/>
        <end position="89"/>
    </location>
</feature>
<accession>A0AAN4ZJF4</accession>
<keyword evidence="3" id="KW-1185">Reference proteome</keyword>
<evidence type="ECO:0000256" key="1">
    <source>
        <dbReference type="SAM" id="MobiDB-lite"/>
    </source>
</evidence>
<feature type="non-terminal residue" evidence="2">
    <location>
        <position position="1"/>
    </location>
</feature>
<sequence>SRSRTSIEFIPGEEPFKIPAKNFKRRGPDDTDHPWVYPLPFTPLSLREEKVFLCRTTSTRARTREWRQSTRSGATPMPTMPLRLAPMGSSRAAVRLESIRVTEQYGRVGERA</sequence>
<gene>
    <name evidence="2" type="ORF">PMAYCL1PPCAC_12548</name>
</gene>
<feature type="non-terminal residue" evidence="2">
    <location>
        <position position="112"/>
    </location>
</feature>
<dbReference type="AlphaFoldDB" id="A0AAN4ZJF4"/>
<protein>
    <submittedName>
        <fullName evidence="2">Uncharacterized protein</fullName>
    </submittedName>
</protein>
<evidence type="ECO:0000313" key="2">
    <source>
        <dbReference type="EMBL" id="GMR42353.1"/>
    </source>
</evidence>
<proteinExistence type="predicted"/>
<dbReference type="Proteomes" id="UP001328107">
    <property type="component" value="Unassembled WGS sequence"/>
</dbReference>
<dbReference type="EMBL" id="BTRK01000003">
    <property type="protein sequence ID" value="GMR42353.1"/>
    <property type="molecule type" value="Genomic_DNA"/>
</dbReference>
<organism evidence="2 3">
    <name type="scientific">Pristionchus mayeri</name>
    <dbReference type="NCBI Taxonomy" id="1317129"/>
    <lineage>
        <taxon>Eukaryota</taxon>
        <taxon>Metazoa</taxon>
        <taxon>Ecdysozoa</taxon>
        <taxon>Nematoda</taxon>
        <taxon>Chromadorea</taxon>
        <taxon>Rhabditida</taxon>
        <taxon>Rhabditina</taxon>
        <taxon>Diplogasteromorpha</taxon>
        <taxon>Diplogasteroidea</taxon>
        <taxon>Neodiplogasteridae</taxon>
        <taxon>Pristionchus</taxon>
    </lineage>
</organism>
<evidence type="ECO:0000313" key="3">
    <source>
        <dbReference type="Proteomes" id="UP001328107"/>
    </source>
</evidence>